<dbReference type="PANTHER" id="PTHR45458">
    <property type="entry name" value="SHORT-CHAIN DEHYDROGENASE/REDUCTASE SDR"/>
    <property type="match status" value="1"/>
</dbReference>
<protein>
    <submittedName>
        <fullName evidence="1">Unnamed protein product</fullName>
    </submittedName>
</protein>
<dbReference type="EMBL" id="BSYB01000006">
    <property type="protein sequence ID" value="GMG43039.1"/>
    <property type="molecule type" value="Genomic_DNA"/>
</dbReference>
<dbReference type="Pfam" id="PF00106">
    <property type="entry name" value="adh_short"/>
    <property type="match status" value="1"/>
</dbReference>
<reference evidence="1" key="1">
    <citation type="submission" date="2023-04" db="EMBL/GenBank/DDBJ databases">
        <title>Aspergillus oryzae var. brunneus NBRC 4377.</title>
        <authorList>
            <person name="Ichikawa N."/>
            <person name="Sato H."/>
            <person name="Tonouchi N."/>
        </authorList>
    </citation>
    <scope>NUCLEOTIDE SEQUENCE</scope>
    <source>
        <strain evidence="1">NBRC 4377</strain>
    </source>
</reference>
<keyword evidence="2" id="KW-1185">Reference proteome</keyword>
<comment type="caution">
    <text evidence="1">The sequence shown here is derived from an EMBL/GenBank/DDBJ whole genome shotgun (WGS) entry which is preliminary data.</text>
</comment>
<accession>A0ABQ6KDR4</accession>
<evidence type="ECO:0000313" key="1">
    <source>
        <dbReference type="EMBL" id="GMG43039.1"/>
    </source>
</evidence>
<sequence>MVRPRLGESWARVAKALDAVDSTTSISLSGDGPNAPGTCKSTSTSTAAACHIVVMDEENQLAQSYPSSERGGSAALFNLRCSPSATPHHGGFVRSGANRSRPIYMVPHRRQAAVVESQESQQLFAALTLMRSISINHEIPKALKSRDFSHGFEINVGLVPNTVIALVRNKAGTEERIAKELAGRTNVHVVQADLDNYKTLQFAADETARITGGGLDYLIANAAYVETWDLYDPIGVLGKQVPELEDNLLKNFKTNVIAQIHLFNLFTPLILKGTAKKVIALTSAHSDIELVRTLGMANAPSYAIGKAGLNMAIAKFGAQYASEGVLFLAICPGLVDTGHFEGSTFPTPLPLSFLAAAQAMFAKFKEYSPRFNGARPADDSVRDILSVIENATVEKNGGDFLSHKGSKTWI</sequence>
<dbReference type="InterPro" id="IPR036291">
    <property type="entry name" value="NAD(P)-bd_dom_sf"/>
</dbReference>
<gene>
    <name evidence="1" type="ORF">Aory05_000213000</name>
</gene>
<dbReference type="Gene3D" id="3.40.50.720">
    <property type="entry name" value="NAD(P)-binding Rossmann-like Domain"/>
    <property type="match status" value="1"/>
</dbReference>
<dbReference type="InterPro" id="IPR002347">
    <property type="entry name" value="SDR_fam"/>
</dbReference>
<dbReference type="InterPro" id="IPR052184">
    <property type="entry name" value="SDR_enzymes"/>
</dbReference>
<organism evidence="1 2">
    <name type="scientific">Aspergillus oryzae var. brunneus</name>
    <dbReference type="NCBI Taxonomy" id="332754"/>
    <lineage>
        <taxon>Eukaryota</taxon>
        <taxon>Fungi</taxon>
        <taxon>Dikarya</taxon>
        <taxon>Ascomycota</taxon>
        <taxon>Pezizomycotina</taxon>
        <taxon>Eurotiomycetes</taxon>
        <taxon>Eurotiomycetidae</taxon>
        <taxon>Eurotiales</taxon>
        <taxon>Aspergillaceae</taxon>
        <taxon>Aspergillus</taxon>
        <taxon>Aspergillus subgen. Circumdati</taxon>
    </lineage>
</organism>
<dbReference type="Proteomes" id="UP001165189">
    <property type="component" value="Unassembled WGS sequence"/>
</dbReference>
<proteinExistence type="predicted"/>
<dbReference type="PANTHER" id="PTHR45458:SF3">
    <property type="entry name" value="CHAIN DEHYDROGENASE (ATSC), PUTATIVE-RELATED"/>
    <property type="match status" value="1"/>
</dbReference>
<dbReference type="SUPFAM" id="SSF51735">
    <property type="entry name" value="NAD(P)-binding Rossmann-fold domains"/>
    <property type="match status" value="1"/>
</dbReference>
<name>A0ABQ6KDR4_ASPOZ</name>
<evidence type="ECO:0000313" key="2">
    <source>
        <dbReference type="Proteomes" id="UP001165189"/>
    </source>
</evidence>